<accession>A0A183A2E1</accession>
<evidence type="ECO:0000313" key="2">
    <source>
        <dbReference type="Proteomes" id="UP000272942"/>
    </source>
</evidence>
<reference evidence="1 2" key="2">
    <citation type="submission" date="2018-11" db="EMBL/GenBank/DDBJ databases">
        <authorList>
            <consortium name="Pathogen Informatics"/>
        </authorList>
    </citation>
    <scope>NUCLEOTIDE SEQUENCE [LARGE SCALE GENOMIC DNA]</scope>
    <source>
        <strain evidence="1 2">Egypt</strain>
    </source>
</reference>
<reference evidence="3" key="1">
    <citation type="submission" date="2016-06" db="UniProtKB">
        <authorList>
            <consortium name="WormBaseParasite"/>
        </authorList>
    </citation>
    <scope>IDENTIFICATION</scope>
</reference>
<protein>
    <submittedName>
        <fullName evidence="1 3">Uncharacterized protein</fullName>
    </submittedName>
</protein>
<sequence length="277" mass="32185">MPLRKQNNKLPQPCRKREPILGYHRLVREATRGITYEGHPLDTHIQQIDAYLSAQQNQRDESSNLTIWTAEWLEERLDWLDRLGKLFVKNAESNPMHIPIDLAIPITHIWDGYLYHSDTASHSDSIDQSFVWDMYVLLHRPLKCTLCPGWDAGEEPGIAKFDIEIPPPLNVEPEQPEESSDDEISQADHSFDPYEWIRKPRLVTKTTWNKASGKQYIKTYEQHFIDPDRMLSVTTGQLFPIILNTIANKPEDFGIKLQNWRLLEQPNAAMTDIFEVS</sequence>
<dbReference type="EMBL" id="UZAN01005452">
    <property type="protein sequence ID" value="VDP33522.1"/>
    <property type="molecule type" value="Genomic_DNA"/>
</dbReference>
<proteinExistence type="predicted"/>
<dbReference type="AlphaFoldDB" id="A0A183A2E1"/>
<evidence type="ECO:0000313" key="3">
    <source>
        <dbReference type="WBParaSite" id="ECPE_0000112601-mRNA-1"/>
    </source>
</evidence>
<dbReference type="Proteomes" id="UP000272942">
    <property type="component" value="Unassembled WGS sequence"/>
</dbReference>
<gene>
    <name evidence="1" type="ORF">ECPE_LOCUS1126</name>
</gene>
<keyword evidence="2" id="KW-1185">Reference proteome</keyword>
<evidence type="ECO:0000313" key="1">
    <source>
        <dbReference type="EMBL" id="VDP33522.1"/>
    </source>
</evidence>
<name>A0A183A2E1_9TREM</name>
<organism evidence="3">
    <name type="scientific">Echinostoma caproni</name>
    <dbReference type="NCBI Taxonomy" id="27848"/>
    <lineage>
        <taxon>Eukaryota</taxon>
        <taxon>Metazoa</taxon>
        <taxon>Spiralia</taxon>
        <taxon>Lophotrochozoa</taxon>
        <taxon>Platyhelminthes</taxon>
        <taxon>Trematoda</taxon>
        <taxon>Digenea</taxon>
        <taxon>Plagiorchiida</taxon>
        <taxon>Echinostomata</taxon>
        <taxon>Echinostomatoidea</taxon>
        <taxon>Echinostomatidae</taxon>
        <taxon>Echinostoma</taxon>
    </lineage>
</organism>
<dbReference type="WBParaSite" id="ECPE_0000112601-mRNA-1">
    <property type="protein sequence ID" value="ECPE_0000112601-mRNA-1"/>
    <property type="gene ID" value="ECPE_0000112601"/>
</dbReference>